<reference evidence="5 6" key="1">
    <citation type="submission" date="2024-09" db="EMBL/GenBank/DDBJ databases">
        <authorList>
            <person name="Sun Q."/>
            <person name="Mori K."/>
        </authorList>
    </citation>
    <scope>NUCLEOTIDE SEQUENCE [LARGE SCALE GENOMIC DNA]</scope>
    <source>
        <strain evidence="5 6">JCM 3028</strain>
    </source>
</reference>
<keyword evidence="1" id="KW-0805">Transcription regulation</keyword>
<dbReference type="PANTHER" id="PTHR44846">
    <property type="entry name" value="MANNOSYL-D-GLYCERATE TRANSPORT/METABOLISM SYSTEM REPRESSOR MNGR-RELATED"/>
    <property type="match status" value="1"/>
</dbReference>
<dbReference type="Proteomes" id="UP001589610">
    <property type="component" value="Unassembled WGS sequence"/>
</dbReference>
<evidence type="ECO:0000256" key="3">
    <source>
        <dbReference type="ARBA" id="ARBA00023163"/>
    </source>
</evidence>
<keyword evidence="3" id="KW-0804">Transcription</keyword>
<dbReference type="Gene3D" id="3.40.1410.10">
    <property type="entry name" value="Chorismate lyase-like"/>
    <property type="match status" value="1"/>
</dbReference>
<dbReference type="PRINTS" id="PR00035">
    <property type="entry name" value="HTHGNTR"/>
</dbReference>
<protein>
    <submittedName>
        <fullName evidence="5">GntR family transcriptional regulator</fullName>
    </submittedName>
</protein>
<dbReference type="SMART" id="SM00866">
    <property type="entry name" value="UTRA"/>
    <property type="match status" value="1"/>
</dbReference>
<dbReference type="PANTHER" id="PTHR44846:SF17">
    <property type="entry name" value="GNTR-FAMILY TRANSCRIPTIONAL REGULATOR"/>
    <property type="match status" value="1"/>
</dbReference>
<dbReference type="InterPro" id="IPR036390">
    <property type="entry name" value="WH_DNA-bd_sf"/>
</dbReference>
<comment type="caution">
    <text evidence="5">The sequence shown here is derived from an EMBL/GenBank/DDBJ whole genome shotgun (WGS) entry which is preliminary data.</text>
</comment>
<dbReference type="InterPro" id="IPR050679">
    <property type="entry name" value="Bact_HTH_transcr_reg"/>
</dbReference>
<dbReference type="SUPFAM" id="SSF46785">
    <property type="entry name" value="Winged helix' DNA-binding domain"/>
    <property type="match status" value="1"/>
</dbReference>
<dbReference type="EMBL" id="JBHMBS010000023">
    <property type="protein sequence ID" value="MFB9680485.1"/>
    <property type="molecule type" value="Genomic_DNA"/>
</dbReference>
<proteinExistence type="predicted"/>
<sequence>MKFTYRDIAEDLRKSIRSGTYAPGKTLPSETALAADYGVSRSLVNKALQLLAVEGLVRPRQGDGTRVTWLPPLSRSGARYRRDTREHEGAKGAFDAEIRAIGLEPQHEISVTRMPAPDDISVLFGLSEITVVRRSRRLLASGIPVSLVVSYMPADIAVGTALEEPEPVIVGGIKSLYASLGHPQVEADERILVRLPTDEEAEKLEISAERPVFDILHTGRTADGRTVEVTTTVTPTSYLIIESTFPLA</sequence>
<dbReference type="Pfam" id="PF07702">
    <property type="entry name" value="UTRA"/>
    <property type="match status" value="1"/>
</dbReference>
<evidence type="ECO:0000313" key="5">
    <source>
        <dbReference type="EMBL" id="MFB9680485.1"/>
    </source>
</evidence>
<evidence type="ECO:0000259" key="4">
    <source>
        <dbReference type="PROSITE" id="PS50949"/>
    </source>
</evidence>
<dbReference type="PROSITE" id="PS50949">
    <property type="entry name" value="HTH_GNTR"/>
    <property type="match status" value="1"/>
</dbReference>
<keyword evidence="6" id="KW-1185">Reference proteome</keyword>
<dbReference type="SMART" id="SM00345">
    <property type="entry name" value="HTH_GNTR"/>
    <property type="match status" value="1"/>
</dbReference>
<dbReference type="InterPro" id="IPR028978">
    <property type="entry name" value="Chorismate_lyase_/UTRA_dom_sf"/>
</dbReference>
<evidence type="ECO:0000256" key="2">
    <source>
        <dbReference type="ARBA" id="ARBA00023125"/>
    </source>
</evidence>
<name>A0ABV5TQW5_9ACTN</name>
<evidence type="ECO:0000313" key="6">
    <source>
        <dbReference type="Proteomes" id="UP001589610"/>
    </source>
</evidence>
<dbReference type="Gene3D" id="1.10.10.10">
    <property type="entry name" value="Winged helix-like DNA-binding domain superfamily/Winged helix DNA-binding domain"/>
    <property type="match status" value="1"/>
</dbReference>
<gene>
    <name evidence="5" type="ORF">ACFFRH_33845</name>
</gene>
<feature type="domain" description="HTH gntR-type" evidence="4">
    <location>
        <begin position="2"/>
        <end position="70"/>
    </location>
</feature>
<dbReference type="InterPro" id="IPR000524">
    <property type="entry name" value="Tscrpt_reg_HTH_GntR"/>
</dbReference>
<keyword evidence="2" id="KW-0238">DNA-binding</keyword>
<accession>A0ABV5TQW5</accession>
<dbReference type="Pfam" id="PF00392">
    <property type="entry name" value="GntR"/>
    <property type="match status" value="1"/>
</dbReference>
<evidence type="ECO:0000256" key="1">
    <source>
        <dbReference type="ARBA" id="ARBA00023015"/>
    </source>
</evidence>
<dbReference type="RefSeq" id="WP_344744012.1">
    <property type="nucleotide sequence ID" value="NZ_BAAAWW010000037.1"/>
</dbReference>
<dbReference type="InterPro" id="IPR011663">
    <property type="entry name" value="UTRA"/>
</dbReference>
<dbReference type="CDD" id="cd07377">
    <property type="entry name" value="WHTH_GntR"/>
    <property type="match status" value="1"/>
</dbReference>
<organism evidence="5 6">
    <name type="scientific">Streptosporangium vulgare</name>
    <dbReference type="NCBI Taxonomy" id="46190"/>
    <lineage>
        <taxon>Bacteria</taxon>
        <taxon>Bacillati</taxon>
        <taxon>Actinomycetota</taxon>
        <taxon>Actinomycetes</taxon>
        <taxon>Streptosporangiales</taxon>
        <taxon>Streptosporangiaceae</taxon>
        <taxon>Streptosporangium</taxon>
    </lineage>
</organism>
<dbReference type="InterPro" id="IPR036388">
    <property type="entry name" value="WH-like_DNA-bd_sf"/>
</dbReference>
<dbReference type="SUPFAM" id="SSF64288">
    <property type="entry name" value="Chorismate lyase-like"/>
    <property type="match status" value="1"/>
</dbReference>